<protein>
    <submittedName>
        <fullName evidence="1">Uncharacterized protein</fullName>
    </submittedName>
</protein>
<dbReference type="Proteomes" id="UP000652760">
    <property type="component" value="Unassembled WGS sequence"/>
</dbReference>
<dbReference type="EMBL" id="JAENHM010000064">
    <property type="protein sequence ID" value="MBK1840524.1"/>
    <property type="molecule type" value="Genomic_DNA"/>
</dbReference>
<dbReference type="RefSeq" id="WP_200197141.1">
    <property type="nucleotide sequence ID" value="NZ_JAENHM010000064.1"/>
</dbReference>
<sequence>MSLALSSPAGGTAPGPDPHSLFRLMRSPAELMIPERLASIQPSRVSASRALMSRAIRNRWTITRTGFDIDERGRGTAGYRIDIGGWRFSFPVFSFEPSSQGRSGRIIGRSWDMMGALVEGDISPADVERTRVELPKLYEGRATPGTLIWCRSNRSQRLFDHALQSLAAGRQPDVAQLGQICYLMRNTGLDGNGTFGTKSFLAFEKDHPLRWSLSAQMLCAYMMRVFAQDLLHHLARLASPQAVTLAPELARYLGVGNGSALGLMLFVNNHPRLIDRWLWSREEAIARAKCLVTGPDAAEVATLLRLLDKAILFRRQDRVVYEAITPSDVVAADLAVVRGQVERLLDRLRQGEAAAEHPLADLCASLDGRIHPDAMETLHSLLIELVPEAADALVETLVIDEELTARPEMPVGRLREIIHGQYAWAFGLDLESDTALRYVWYKSVTAEEPRRGPRDEVGEAVNLGLDLPRLIVRLDGDLAAQDPKQSVARFLLAHPHHRAIVTRVQALAGLSYHSPHADIMSEGFVPAHITRLLNVGIHGIDKTRDFLNRNLRGVLFHGAPTPAELAAGADDTWFYPAEPLS</sequence>
<evidence type="ECO:0000313" key="1">
    <source>
        <dbReference type="EMBL" id="MBK1840524.1"/>
    </source>
</evidence>
<evidence type="ECO:0000313" key="2">
    <source>
        <dbReference type="Proteomes" id="UP000652760"/>
    </source>
</evidence>
<reference evidence="2" key="1">
    <citation type="submission" date="2021-01" db="EMBL/GenBank/DDBJ databases">
        <title>Genome public.</title>
        <authorList>
            <person name="Liu C."/>
            <person name="Sun Q."/>
        </authorList>
    </citation>
    <scope>NUCLEOTIDE SEQUENCE [LARGE SCALE GENOMIC DNA]</scope>
    <source>
        <strain evidence="2">YIM B02556</strain>
    </source>
</reference>
<accession>A0ABS1FAS3</accession>
<comment type="caution">
    <text evidence="1">The sequence shown here is derived from an EMBL/GenBank/DDBJ whole genome shotgun (WGS) entry which is preliminary data.</text>
</comment>
<proteinExistence type="predicted"/>
<gene>
    <name evidence="1" type="ORF">JHL17_24275</name>
</gene>
<keyword evidence="2" id="KW-1185">Reference proteome</keyword>
<name>A0ABS1FAS3_9PROT</name>
<organism evidence="1 2">
    <name type="scientific">Azospirillum endophyticum</name>
    <dbReference type="NCBI Taxonomy" id="2800326"/>
    <lineage>
        <taxon>Bacteria</taxon>
        <taxon>Pseudomonadati</taxon>
        <taxon>Pseudomonadota</taxon>
        <taxon>Alphaproteobacteria</taxon>
        <taxon>Rhodospirillales</taxon>
        <taxon>Azospirillaceae</taxon>
        <taxon>Azospirillum</taxon>
    </lineage>
</organism>